<dbReference type="SUPFAM" id="SSF56235">
    <property type="entry name" value="N-terminal nucleophile aminohydrolases (Ntn hydrolases)"/>
    <property type="match status" value="1"/>
</dbReference>
<evidence type="ECO:0000313" key="5">
    <source>
        <dbReference type="EMBL" id="NMQ18983.1"/>
    </source>
</evidence>
<dbReference type="InterPro" id="IPR017932">
    <property type="entry name" value="GATase_2_dom"/>
</dbReference>
<evidence type="ECO:0000256" key="1">
    <source>
        <dbReference type="ARBA" id="ARBA00005187"/>
    </source>
</evidence>
<feature type="domain" description="Glutamine amidotransferase type-2" evidence="4">
    <location>
        <begin position="2"/>
        <end position="125"/>
    </location>
</feature>
<evidence type="ECO:0000256" key="2">
    <source>
        <dbReference type="ARBA" id="ARBA00012737"/>
    </source>
</evidence>
<dbReference type="InterPro" id="IPR051786">
    <property type="entry name" value="ASN_synthetase/amidase"/>
</dbReference>
<dbReference type="PANTHER" id="PTHR43284:SF1">
    <property type="entry name" value="ASPARAGINE SYNTHETASE"/>
    <property type="match status" value="1"/>
</dbReference>
<comment type="caution">
    <text evidence="5">The sequence shown here is derived from an EMBL/GenBank/DDBJ whole genome shotgun (WGS) entry which is preliminary data.</text>
</comment>
<comment type="catalytic activity">
    <reaction evidence="3">
        <text>L-aspartate + L-glutamine + ATP + H2O = L-asparagine + L-glutamate + AMP + diphosphate + H(+)</text>
        <dbReference type="Rhea" id="RHEA:12228"/>
        <dbReference type="ChEBI" id="CHEBI:15377"/>
        <dbReference type="ChEBI" id="CHEBI:15378"/>
        <dbReference type="ChEBI" id="CHEBI:29985"/>
        <dbReference type="ChEBI" id="CHEBI:29991"/>
        <dbReference type="ChEBI" id="CHEBI:30616"/>
        <dbReference type="ChEBI" id="CHEBI:33019"/>
        <dbReference type="ChEBI" id="CHEBI:58048"/>
        <dbReference type="ChEBI" id="CHEBI:58359"/>
        <dbReference type="ChEBI" id="CHEBI:456215"/>
        <dbReference type="EC" id="6.3.5.4"/>
    </reaction>
</comment>
<dbReference type="PROSITE" id="PS51278">
    <property type="entry name" value="GATASE_TYPE_2"/>
    <property type="match status" value="1"/>
</dbReference>
<keyword evidence="6" id="KW-1185">Reference proteome</keyword>
<dbReference type="Gene3D" id="3.60.20.10">
    <property type="entry name" value="Glutamine Phosphoribosylpyrophosphate, subunit 1, domain 1"/>
    <property type="match status" value="1"/>
</dbReference>
<dbReference type="PANTHER" id="PTHR43284">
    <property type="entry name" value="ASPARAGINE SYNTHETASE (GLUTAMINE-HYDROLYZING)"/>
    <property type="match status" value="1"/>
</dbReference>
<dbReference type="EMBL" id="SPMZ01000018">
    <property type="protein sequence ID" value="NMQ18983.1"/>
    <property type="molecule type" value="Genomic_DNA"/>
</dbReference>
<name>A0ABX1THX5_9GAMM</name>
<evidence type="ECO:0000259" key="4">
    <source>
        <dbReference type="PROSITE" id="PS51278"/>
    </source>
</evidence>
<dbReference type="EC" id="6.3.5.4" evidence="2"/>
<protein>
    <recommendedName>
        <fullName evidence="2">asparagine synthase (glutamine-hydrolyzing)</fullName>
        <ecNumber evidence="2">6.3.5.4</ecNumber>
    </recommendedName>
</protein>
<evidence type="ECO:0000256" key="3">
    <source>
        <dbReference type="ARBA" id="ARBA00048741"/>
    </source>
</evidence>
<gene>
    <name evidence="5" type="ORF">E4P82_07035</name>
</gene>
<dbReference type="InterPro" id="IPR029055">
    <property type="entry name" value="Ntn_hydrolases_N"/>
</dbReference>
<organism evidence="5 6">
    <name type="scientific">Candidatus Competibacter phosphatis</name>
    <dbReference type="NCBI Taxonomy" id="221280"/>
    <lineage>
        <taxon>Bacteria</taxon>
        <taxon>Pseudomonadati</taxon>
        <taxon>Pseudomonadota</taxon>
        <taxon>Gammaproteobacteria</taxon>
        <taxon>Candidatus Competibacteraceae</taxon>
        <taxon>Candidatus Competibacter</taxon>
    </lineage>
</organism>
<comment type="pathway">
    <text evidence="1">Amino-acid biosynthesis; L-asparagine biosynthesis; L-asparagine from L-aspartate (L-Gln route): step 1/1.</text>
</comment>
<proteinExistence type="predicted"/>
<dbReference type="Pfam" id="PF13522">
    <property type="entry name" value="GATase_6"/>
    <property type="match status" value="1"/>
</dbReference>
<evidence type="ECO:0000313" key="6">
    <source>
        <dbReference type="Proteomes" id="UP000760480"/>
    </source>
</evidence>
<sequence length="125" mass="13962">MSGIAGIIHFDGKPVEPGLIEKMTGAMAHRGPDGINHWVKGSVALGQCMLRTTPESLEEHQPLTNEDESLVLVMDGRVDDWEELREELLGRGVILRNRADAELVLRAYEIWGRDCLAHIDGDYAW</sequence>
<accession>A0ABX1THX5</accession>
<reference evidence="5 6" key="1">
    <citation type="submission" date="2019-03" db="EMBL/GenBank/DDBJ databases">
        <title>Metabolic reconstructions from genomes of highly enriched 'Candidatus Accumulibacter' and 'Candidatus Competibacter' bioreactor populations.</title>
        <authorList>
            <person name="Annavajhala M.K."/>
            <person name="Welles L."/>
            <person name="Abbas B."/>
            <person name="Sorokin D."/>
            <person name="Park H."/>
            <person name="Van Loosdrecht M."/>
            <person name="Chandran K."/>
        </authorList>
    </citation>
    <scope>NUCLEOTIDE SEQUENCE [LARGE SCALE GENOMIC DNA]</scope>
    <source>
        <strain evidence="5 6">SBR_G</strain>
    </source>
</reference>
<dbReference type="Proteomes" id="UP000760480">
    <property type="component" value="Unassembled WGS sequence"/>
</dbReference>